<name>A0ABW3CRS6_9ACTN</name>
<proteinExistence type="predicted"/>
<dbReference type="Gene3D" id="3.40.430.10">
    <property type="entry name" value="Dihydrofolate Reductase, subunit A"/>
    <property type="match status" value="1"/>
</dbReference>
<feature type="domain" description="Bacterial bifunctional deaminase-reductase C-terminal" evidence="1">
    <location>
        <begin position="3"/>
        <end position="173"/>
    </location>
</feature>
<dbReference type="PANTHER" id="PTHR38011">
    <property type="entry name" value="DIHYDROFOLATE REDUCTASE FAMILY PROTEIN (AFU_ORTHOLOGUE AFUA_8G06820)"/>
    <property type="match status" value="1"/>
</dbReference>
<gene>
    <name evidence="2" type="ORF">ACFQ07_28745</name>
</gene>
<evidence type="ECO:0000313" key="3">
    <source>
        <dbReference type="Proteomes" id="UP001597083"/>
    </source>
</evidence>
<organism evidence="2 3">
    <name type="scientific">Actinomadura adrarensis</name>
    <dbReference type="NCBI Taxonomy" id="1819600"/>
    <lineage>
        <taxon>Bacteria</taxon>
        <taxon>Bacillati</taxon>
        <taxon>Actinomycetota</taxon>
        <taxon>Actinomycetes</taxon>
        <taxon>Streptosporangiales</taxon>
        <taxon>Thermomonosporaceae</taxon>
        <taxon>Actinomadura</taxon>
    </lineage>
</organism>
<dbReference type="EMBL" id="JBHTIR010004035">
    <property type="protein sequence ID" value="MFD0856262.1"/>
    <property type="molecule type" value="Genomic_DNA"/>
</dbReference>
<accession>A0ABW3CRS6</accession>
<dbReference type="InterPro" id="IPR002734">
    <property type="entry name" value="RibDG_C"/>
</dbReference>
<sequence>MRKLIESTFVTLDGVIDEPHKWGSPYWDEEHGGYAAKLFADTDALLLGRVTYEAFAQSWPAMEAAGDETAVAMNALPKYVASRTLKETTWNASLIEGDVAEAVAKLKERPGKNILKYGTGELDRTLLEHGLVDEYHFWVFPVFAGGGQRIFDGFDTTHLNLIRTTRFASGIVVNVYEPKR</sequence>
<dbReference type="InterPro" id="IPR024072">
    <property type="entry name" value="DHFR-like_dom_sf"/>
</dbReference>
<dbReference type="Pfam" id="PF01872">
    <property type="entry name" value="RibD_C"/>
    <property type="match status" value="1"/>
</dbReference>
<protein>
    <submittedName>
        <fullName evidence="2">Dihydrofolate reductase family protein</fullName>
    </submittedName>
</protein>
<evidence type="ECO:0000259" key="1">
    <source>
        <dbReference type="Pfam" id="PF01872"/>
    </source>
</evidence>
<dbReference type="SUPFAM" id="SSF53597">
    <property type="entry name" value="Dihydrofolate reductase-like"/>
    <property type="match status" value="1"/>
</dbReference>
<evidence type="ECO:0000313" key="2">
    <source>
        <dbReference type="EMBL" id="MFD0856262.1"/>
    </source>
</evidence>
<comment type="caution">
    <text evidence="2">The sequence shown here is derived from an EMBL/GenBank/DDBJ whole genome shotgun (WGS) entry which is preliminary data.</text>
</comment>
<keyword evidence="3" id="KW-1185">Reference proteome</keyword>
<dbReference type="InterPro" id="IPR050765">
    <property type="entry name" value="Riboflavin_Biosynth_HTPR"/>
</dbReference>
<reference evidence="3" key="1">
    <citation type="journal article" date="2019" name="Int. J. Syst. Evol. Microbiol.">
        <title>The Global Catalogue of Microorganisms (GCM) 10K type strain sequencing project: providing services to taxonomists for standard genome sequencing and annotation.</title>
        <authorList>
            <consortium name="The Broad Institute Genomics Platform"/>
            <consortium name="The Broad Institute Genome Sequencing Center for Infectious Disease"/>
            <person name="Wu L."/>
            <person name="Ma J."/>
        </authorList>
    </citation>
    <scope>NUCLEOTIDE SEQUENCE [LARGE SCALE GENOMIC DNA]</scope>
    <source>
        <strain evidence="3">JCM 31696</strain>
    </source>
</reference>
<dbReference type="Proteomes" id="UP001597083">
    <property type="component" value="Unassembled WGS sequence"/>
</dbReference>
<dbReference type="PANTHER" id="PTHR38011:SF11">
    <property type="entry name" value="2,5-DIAMINO-6-RIBOSYLAMINO-4(3H)-PYRIMIDINONE 5'-PHOSPHATE REDUCTASE"/>
    <property type="match status" value="1"/>
</dbReference>